<organism evidence="2 3">
    <name type="scientific">Helianthus annuus</name>
    <name type="common">Common sunflower</name>
    <dbReference type="NCBI Taxonomy" id="4232"/>
    <lineage>
        <taxon>Eukaryota</taxon>
        <taxon>Viridiplantae</taxon>
        <taxon>Streptophyta</taxon>
        <taxon>Embryophyta</taxon>
        <taxon>Tracheophyta</taxon>
        <taxon>Spermatophyta</taxon>
        <taxon>Magnoliopsida</taxon>
        <taxon>eudicotyledons</taxon>
        <taxon>Gunneridae</taxon>
        <taxon>Pentapetalae</taxon>
        <taxon>asterids</taxon>
        <taxon>campanulids</taxon>
        <taxon>Asterales</taxon>
        <taxon>Asteraceae</taxon>
        <taxon>Asteroideae</taxon>
        <taxon>Heliantheae alliance</taxon>
        <taxon>Heliantheae</taxon>
        <taxon>Helianthus</taxon>
    </lineage>
</organism>
<protein>
    <submittedName>
        <fullName evidence="2">Uncharacterized protein</fullName>
    </submittedName>
</protein>
<dbReference type="InParanoid" id="A0A251UGJ9"/>
<proteinExistence type="predicted"/>
<feature type="region of interest" description="Disordered" evidence="1">
    <location>
        <begin position="1"/>
        <end position="23"/>
    </location>
</feature>
<dbReference type="Proteomes" id="UP000215914">
    <property type="component" value="Chromosome 6"/>
</dbReference>
<sequence>MEEGSSTKKSEGSQDRGEMKSCQLTQAWMANMVRGSDEASMNMDAKDTQCVYLEIDQGREEQRV</sequence>
<feature type="compositionally biased region" description="Basic and acidic residues" evidence="1">
    <location>
        <begin position="1"/>
        <end position="19"/>
    </location>
</feature>
<dbReference type="AlphaFoldDB" id="A0A251UGJ9"/>
<evidence type="ECO:0000256" key="1">
    <source>
        <dbReference type="SAM" id="MobiDB-lite"/>
    </source>
</evidence>
<dbReference type="EMBL" id="CM007895">
    <property type="protein sequence ID" value="OTG21986.1"/>
    <property type="molecule type" value="Genomic_DNA"/>
</dbReference>
<gene>
    <name evidence="2" type="ORF">HannXRQ_Chr06g0166571</name>
</gene>
<reference evidence="3" key="1">
    <citation type="journal article" date="2017" name="Nature">
        <title>The sunflower genome provides insights into oil metabolism, flowering and Asterid evolution.</title>
        <authorList>
            <person name="Badouin H."/>
            <person name="Gouzy J."/>
            <person name="Grassa C.J."/>
            <person name="Murat F."/>
            <person name="Staton S.E."/>
            <person name="Cottret L."/>
            <person name="Lelandais-Briere C."/>
            <person name="Owens G.L."/>
            <person name="Carrere S."/>
            <person name="Mayjonade B."/>
            <person name="Legrand L."/>
            <person name="Gill N."/>
            <person name="Kane N.C."/>
            <person name="Bowers J.E."/>
            <person name="Hubner S."/>
            <person name="Bellec A."/>
            <person name="Berard A."/>
            <person name="Berges H."/>
            <person name="Blanchet N."/>
            <person name="Boniface M.C."/>
            <person name="Brunel D."/>
            <person name="Catrice O."/>
            <person name="Chaidir N."/>
            <person name="Claudel C."/>
            <person name="Donnadieu C."/>
            <person name="Faraut T."/>
            <person name="Fievet G."/>
            <person name="Helmstetter N."/>
            <person name="King M."/>
            <person name="Knapp S.J."/>
            <person name="Lai Z."/>
            <person name="Le Paslier M.C."/>
            <person name="Lippi Y."/>
            <person name="Lorenzon L."/>
            <person name="Mandel J.R."/>
            <person name="Marage G."/>
            <person name="Marchand G."/>
            <person name="Marquand E."/>
            <person name="Bret-Mestries E."/>
            <person name="Morien E."/>
            <person name="Nambeesan S."/>
            <person name="Nguyen T."/>
            <person name="Pegot-Espagnet P."/>
            <person name="Pouilly N."/>
            <person name="Raftis F."/>
            <person name="Sallet E."/>
            <person name="Schiex T."/>
            <person name="Thomas J."/>
            <person name="Vandecasteele C."/>
            <person name="Vares D."/>
            <person name="Vear F."/>
            <person name="Vautrin S."/>
            <person name="Crespi M."/>
            <person name="Mangin B."/>
            <person name="Burke J.M."/>
            <person name="Salse J."/>
            <person name="Munos S."/>
            <person name="Vincourt P."/>
            <person name="Rieseberg L.H."/>
            <person name="Langlade N.B."/>
        </authorList>
    </citation>
    <scope>NUCLEOTIDE SEQUENCE [LARGE SCALE GENOMIC DNA]</scope>
    <source>
        <strain evidence="3">cv. SF193</strain>
    </source>
</reference>
<evidence type="ECO:0000313" key="3">
    <source>
        <dbReference type="Proteomes" id="UP000215914"/>
    </source>
</evidence>
<accession>A0A251UGJ9</accession>
<evidence type="ECO:0000313" key="2">
    <source>
        <dbReference type="EMBL" id="OTG21986.1"/>
    </source>
</evidence>
<name>A0A251UGJ9_HELAN</name>
<keyword evidence="3" id="KW-1185">Reference proteome</keyword>